<dbReference type="CDD" id="cd01392">
    <property type="entry name" value="HTH_LacI"/>
    <property type="match status" value="1"/>
</dbReference>
<dbReference type="CDD" id="cd06267">
    <property type="entry name" value="PBP1_LacI_sugar_binding-like"/>
    <property type="match status" value="1"/>
</dbReference>
<evidence type="ECO:0000256" key="1">
    <source>
        <dbReference type="ARBA" id="ARBA00022491"/>
    </source>
</evidence>
<reference evidence="6 7" key="1">
    <citation type="submission" date="2017-08" db="EMBL/GenBank/DDBJ databases">
        <title>Pleomorphomonas carboxidotrophicus sp. nov., a new mesophilic hydrogenogenic carboxidotroph.</title>
        <authorList>
            <person name="Esquivel-Elizondo S."/>
            <person name="Krajmalnik-Brown R."/>
            <person name="Maldonado J."/>
        </authorList>
    </citation>
    <scope>NUCLEOTIDE SEQUENCE [LARGE SCALE GENOMIC DNA]</scope>
    <source>
        <strain evidence="6 7">SVCO-16</strain>
    </source>
</reference>
<keyword evidence="1" id="KW-0678">Repressor</keyword>
<sequence length="368" mass="40061">MDDGKSGEIGDGARKRARLIDVARRANVSRATAARALGNYGLVTKETRAKVLAAAEALNYRVNELARSMRSGRTLTIGVVVADISNSFFSTSIRAIIDTAASSDYQILVLNTGDDLEAERDAIRVLLEKRVDGMVVVPSSRSHFSHLQLEDGGPSVPIVLLDRYVEGLKISSVTTDDFAASREAVRHFVACGHRRIGLMVATAAVNGHSTKEPADIVWTAQARMHGGMVGLAEAGITPTHKWLRYSRGEFEHARAAAMTILKDEPRPTAILATNEEMAIGCISVANEIGLTIGRDLSLILFDDPPWVSVFTPPLTVIRRPTYDLGRLAMQLLLAEINGEGTYQAAMLRTEIVHRQSVLTLRATEVDRH</sequence>
<dbReference type="Pfam" id="PF00356">
    <property type="entry name" value="LacI"/>
    <property type="match status" value="1"/>
</dbReference>
<dbReference type="PANTHER" id="PTHR30146">
    <property type="entry name" value="LACI-RELATED TRANSCRIPTIONAL REPRESSOR"/>
    <property type="match status" value="1"/>
</dbReference>
<keyword evidence="3" id="KW-0238">DNA-binding</keyword>
<dbReference type="RefSeq" id="WP_100080483.1">
    <property type="nucleotide sequence ID" value="NZ_NQVN01000005.1"/>
</dbReference>
<dbReference type="InterPro" id="IPR046335">
    <property type="entry name" value="LacI/GalR-like_sensor"/>
</dbReference>
<accession>A0A2G9WX98</accession>
<evidence type="ECO:0000256" key="4">
    <source>
        <dbReference type="ARBA" id="ARBA00023163"/>
    </source>
</evidence>
<dbReference type="Pfam" id="PF13377">
    <property type="entry name" value="Peripla_BP_3"/>
    <property type="match status" value="1"/>
</dbReference>
<evidence type="ECO:0000256" key="3">
    <source>
        <dbReference type="ARBA" id="ARBA00023125"/>
    </source>
</evidence>
<proteinExistence type="predicted"/>
<dbReference type="GO" id="GO:0003700">
    <property type="term" value="F:DNA-binding transcription factor activity"/>
    <property type="evidence" value="ECO:0007669"/>
    <property type="project" value="TreeGrafter"/>
</dbReference>
<dbReference type="SUPFAM" id="SSF47413">
    <property type="entry name" value="lambda repressor-like DNA-binding domains"/>
    <property type="match status" value="1"/>
</dbReference>
<dbReference type="InterPro" id="IPR000843">
    <property type="entry name" value="HTH_LacI"/>
</dbReference>
<evidence type="ECO:0000313" key="6">
    <source>
        <dbReference type="EMBL" id="PIO99326.1"/>
    </source>
</evidence>
<dbReference type="Proteomes" id="UP000231070">
    <property type="component" value="Unassembled WGS sequence"/>
</dbReference>
<dbReference type="Gene3D" id="3.40.50.2300">
    <property type="match status" value="2"/>
</dbReference>
<dbReference type="PROSITE" id="PS00356">
    <property type="entry name" value="HTH_LACI_1"/>
    <property type="match status" value="1"/>
</dbReference>
<evidence type="ECO:0000259" key="5">
    <source>
        <dbReference type="PROSITE" id="PS50932"/>
    </source>
</evidence>
<keyword evidence="4" id="KW-0804">Transcription</keyword>
<dbReference type="EMBL" id="NQVN01000005">
    <property type="protein sequence ID" value="PIO99326.1"/>
    <property type="molecule type" value="Genomic_DNA"/>
</dbReference>
<dbReference type="PANTHER" id="PTHR30146:SF148">
    <property type="entry name" value="HTH-TYPE TRANSCRIPTIONAL REPRESSOR PURR-RELATED"/>
    <property type="match status" value="1"/>
</dbReference>
<protein>
    <recommendedName>
        <fullName evidence="5">HTH lacI-type domain-containing protein</fullName>
    </recommendedName>
</protein>
<keyword evidence="2" id="KW-0805">Transcription regulation</keyword>
<dbReference type="SMART" id="SM00354">
    <property type="entry name" value="HTH_LACI"/>
    <property type="match status" value="1"/>
</dbReference>
<feature type="domain" description="HTH lacI-type" evidence="5">
    <location>
        <begin position="17"/>
        <end position="71"/>
    </location>
</feature>
<dbReference type="AlphaFoldDB" id="A0A2G9WX98"/>
<gene>
    <name evidence="6" type="ORF">CJ014_10755</name>
</gene>
<dbReference type="InterPro" id="IPR010982">
    <property type="entry name" value="Lambda_DNA-bd_dom_sf"/>
</dbReference>
<name>A0A2G9WX98_9HYPH</name>
<dbReference type="OrthoDB" id="9772505at2"/>
<keyword evidence="7" id="KW-1185">Reference proteome</keyword>
<evidence type="ECO:0000313" key="7">
    <source>
        <dbReference type="Proteomes" id="UP000231070"/>
    </source>
</evidence>
<organism evidence="6 7">
    <name type="scientific">Pleomorphomonas carboxyditropha</name>
    <dbReference type="NCBI Taxonomy" id="2023338"/>
    <lineage>
        <taxon>Bacteria</taxon>
        <taxon>Pseudomonadati</taxon>
        <taxon>Pseudomonadota</taxon>
        <taxon>Alphaproteobacteria</taxon>
        <taxon>Hyphomicrobiales</taxon>
        <taxon>Pleomorphomonadaceae</taxon>
        <taxon>Pleomorphomonas</taxon>
    </lineage>
</organism>
<dbReference type="PROSITE" id="PS50932">
    <property type="entry name" value="HTH_LACI_2"/>
    <property type="match status" value="1"/>
</dbReference>
<dbReference type="InterPro" id="IPR028082">
    <property type="entry name" value="Peripla_BP_I"/>
</dbReference>
<dbReference type="GO" id="GO:0000976">
    <property type="term" value="F:transcription cis-regulatory region binding"/>
    <property type="evidence" value="ECO:0007669"/>
    <property type="project" value="TreeGrafter"/>
</dbReference>
<comment type="caution">
    <text evidence="6">The sequence shown here is derived from an EMBL/GenBank/DDBJ whole genome shotgun (WGS) entry which is preliminary data.</text>
</comment>
<dbReference type="Gene3D" id="1.10.260.40">
    <property type="entry name" value="lambda repressor-like DNA-binding domains"/>
    <property type="match status" value="1"/>
</dbReference>
<dbReference type="SUPFAM" id="SSF53822">
    <property type="entry name" value="Periplasmic binding protein-like I"/>
    <property type="match status" value="1"/>
</dbReference>
<evidence type="ECO:0000256" key="2">
    <source>
        <dbReference type="ARBA" id="ARBA00023015"/>
    </source>
</evidence>